<reference evidence="4" key="1">
    <citation type="journal article" date="2019" name="Int. J. Syst. Evol. Microbiol.">
        <title>The Global Catalogue of Microorganisms (GCM) 10K type strain sequencing project: providing services to taxonomists for standard genome sequencing and annotation.</title>
        <authorList>
            <consortium name="The Broad Institute Genomics Platform"/>
            <consortium name="The Broad Institute Genome Sequencing Center for Infectious Disease"/>
            <person name="Wu L."/>
            <person name="Ma J."/>
        </authorList>
    </citation>
    <scope>NUCLEOTIDE SEQUENCE [LARGE SCALE GENOMIC DNA]</scope>
    <source>
        <strain evidence="4">XZYJ18</strain>
    </source>
</reference>
<proteinExistence type="predicted"/>
<dbReference type="RefSeq" id="WP_378577466.1">
    <property type="nucleotide sequence ID" value="NZ_JBHSFQ010000024.1"/>
</dbReference>
<evidence type="ECO:0000313" key="3">
    <source>
        <dbReference type="EMBL" id="MFC4564393.1"/>
    </source>
</evidence>
<dbReference type="InterPro" id="IPR052509">
    <property type="entry name" value="Metal_resp_DNA-bind_regulator"/>
</dbReference>
<dbReference type="PANTHER" id="PTHR33169">
    <property type="entry name" value="PADR-FAMILY TRANSCRIPTIONAL REGULATOR"/>
    <property type="match status" value="1"/>
</dbReference>
<comment type="caution">
    <text evidence="3">The sequence shown here is derived from an EMBL/GenBank/DDBJ whole genome shotgun (WGS) entry which is preliminary data.</text>
</comment>
<feature type="compositionally biased region" description="Pro residues" evidence="1">
    <location>
        <begin position="191"/>
        <end position="201"/>
    </location>
</feature>
<evidence type="ECO:0000313" key="4">
    <source>
        <dbReference type="Proteomes" id="UP001595923"/>
    </source>
</evidence>
<accession>A0ABV9E0Z5</accession>
<dbReference type="SUPFAM" id="SSF46785">
    <property type="entry name" value="Winged helix' DNA-binding domain"/>
    <property type="match status" value="1"/>
</dbReference>
<name>A0ABV9E0Z5_9ACTN</name>
<sequence length="208" mass="22895">MSTHRARVLELAVLGHLAAAPMHGYQLRKRLDCELGPFRTFSYGSLYPCLKEMLRSGYVAAASGGRPPAGSRPRIVYRLTDDGAERLHRLLSESAPAADDDECFGVHFTLLGRVPPEVRLRVLNARRGRLLERLACLRGRLADSPESLDPYVHELNRHRAEAIESEIGWLEGLIRRGTHPGRTRAATGDGPPGPPPHPAGRPPARNGR</sequence>
<dbReference type="Proteomes" id="UP001595923">
    <property type="component" value="Unassembled WGS sequence"/>
</dbReference>
<organism evidence="3 4">
    <name type="scientific">Nocardiopsis mangrovi</name>
    <dbReference type="NCBI Taxonomy" id="1179818"/>
    <lineage>
        <taxon>Bacteria</taxon>
        <taxon>Bacillati</taxon>
        <taxon>Actinomycetota</taxon>
        <taxon>Actinomycetes</taxon>
        <taxon>Streptosporangiales</taxon>
        <taxon>Nocardiopsidaceae</taxon>
        <taxon>Nocardiopsis</taxon>
    </lineage>
</organism>
<dbReference type="Pfam" id="PF03551">
    <property type="entry name" value="PadR"/>
    <property type="match status" value="1"/>
</dbReference>
<dbReference type="EMBL" id="JBHSFQ010000024">
    <property type="protein sequence ID" value="MFC4564393.1"/>
    <property type="molecule type" value="Genomic_DNA"/>
</dbReference>
<keyword evidence="4" id="KW-1185">Reference proteome</keyword>
<evidence type="ECO:0000256" key="1">
    <source>
        <dbReference type="SAM" id="MobiDB-lite"/>
    </source>
</evidence>
<dbReference type="Gene3D" id="1.10.10.10">
    <property type="entry name" value="Winged helix-like DNA-binding domain superfamily/Winged helix DNA-binding domain"/>
    <property type="match status" value="1"/>
</dbReference>
<dbReference type="InterPro" id="IPR036388">
    <property type="entry name" value="WH-like_DNA-bd_sf"/>
</dbReference>
<dbReference type="PANTHER" id="PTHR33169:SF26">
    <property type="entry name" value="CONSERVED PROTEIN"/>
    <property type="match status" value="1"/>
</dbReference>
<feature type="region of interest" description="Disordered" evidence="1">
    <location>
        <begin position="178"/>
        <end position="208"/>
    </location>
</feature>
<evidence type="ECO:0000259" key="2">
    <source>
        <dbReference type="Pfam" id="PF03551"/>
    </source>
</evidence>
<dbReference type="InterPro" id="IPR036390">
    <property type="entry name" value="WH_DNA-bd_sf"/>
</dbReference>
<gene>
    <name evidence="3" type="ORF">ACFO4E_21235</name>
</gene>
<feature type="domain" description="Transcription regulator PadR N-terminal" evidence="2">
    <location>
        <begin position="13"/>
        <end position="88"/>
    </location>
</feature>
<protein>
    <submittedName>
        <fullName evidence="3">PadR family transcriptional regulator</fullName>
    </submittedName>
</protein>
<dbReference type="InterPro" id="IPR005149">
    <property type="entry name" value="Tscrpt_reg_PadR_N"/>
</dbReference>